<dbReference type="CDD" id="cd18774">
    <property type="entry name" value="PDC2_HK_sensor"/>
    <property type="match status" value="1"/>
</dbReference>
<gene>
    <name evidence="10" type="ORF">C1707_13130</name>
    <name evidence="11" type="ORF">CFHF_01220</name>
</gene>
<keyword evidence="13" id="KW-1185">Reference proteome</keyword>
<dbReference type="SUPFAM" id="SSF55874">
    <property type="entry name" value="ATPase domain of HSP90 chaperone/DNA topoisomerase II/histidine kinase"/>
    <property type="match status" value="1"/>
</dbReference>
<keyword evidence="4" id="KW-0808">Transferase</keyword>
<evidence type="ECO:0000313" key="10">
    <source>
        <dbReference type="EMBL" id="AYV47127.1"/>
    </source>
</evidence>
<dbReference type="Gene3D" id="3.30.565.10">
    <property type="entry name" value="Histidine kinase-like ATPase, C-terminal domain"/>
    <property type="match status" value="1"/>
</dbReference>
<dbReference type="GO" id="GO:0005524">
    <property type="term" value="F:ATP binding"/>
    <property type="evidence" value="ECO:0007669"/>
    <property type="project" value="UniProtKB-KW"/>
</dbReference>
<dbReference type="InterPro" id="IPR036890">
    <property type="entry name" value="HATPase_C_sf"/>
</dbReference>
<evidence type="ECO:0000313" key="13">
    <source>
        <dbReference type="Proteomes" id="UP000281192"/>
    </source>
</evidence>
<feature type="transmembrane region" description="Helical" evidence="8">
    <location>
        <begin position="285"/>
        <end position="309"/>
    </location>
</feature>
<reference evidence="11 12" key="1">
    <citation type="submission" date="2017-12" db="EMBL/GenBank/DDBJ databases">
        <title>The genome sequence of Caulobacter flavus CGMCC1 15093.</title>
        <authorList>
            <person name="Gao J."/>
            <person name="Mao X."/>
            <person name="Sun J."/>
        </authorList>
    </citation>
    <scope>NUCLEOTIDE SEQUENCE [LARGE SCALE GENOMIC DNA]</scope>
    <source>
        <strain evidence="11 12">CGMCC1 15093</strain>
    </source>
</reference>
<dbReference type="RefSeq" id="WP_101711213.1">
    <property type="nucleotide sequence ID" value="NZ_CP026100.1"/>
</dbReference>
<dbReference type="EC" id="2.7.13.3" evidence="2"/>
<dbReference type="Proteomes" id="UP000234483">
    <property type="component" value="Unassembled WGS sequence"/>
</dbReference>
<accession>A0A2N5D4X7</accession>
<evidence type="ECO:0000313" key="12">
    <source>
        <dbReference type="Proteomes" id="UP000234483"/>
    </source>
</evidence>
<proteinExistence type="predicted"/>
<dbReference type="AlphaFoldDB" id="A0A2N5D4X7"/>
<evidence type="ECO:0000256" key="6">
    <source>
        <dbReference type="ARBA" id="ARBA00022777"/>
    </source>
</evidence>
<keyword evidence="6 11" id="KW-0418">Kinase</keyword>
<dbReference type="KEGG" id="cfh:C1707_13130"/>
<evidence type="ECO:0000313" key="11">
    <source>
        <dbReference type="EMBL" id="PLR21103.1"/>
    </source>
</evidence>
<keyword evidence="8" id="KW-0472">Membrane</keyword>
<keyword evidence="8" id="KW-0812">Transmembrane</keyword>
<feature type="domain" description="Signal transduction histidine kinase HWE region" evidence="9">
    <location>
        <begin position="370"/>
        <end position="446"/>
    </location>
</feature>
<protein>
    <recommendedName>
        <fullName evidence="2">histidine kinase</fullName>
        <ecNumber evidence="2">2.7.13.3</ecNumber>
    </recommendedName>
</protein>
<dbReference type="SMART" id="SM00911">
    <property type="entry name" value="HWE_HK"/>
    <property type="match status" value="1"/>
</dbReference>
<dbReference type="Pfam" id="PF07536">
    <property type="entry name" value="HWE_HK"/>
    <property type="match status" value="1"/>
</dbReference>
<reference evidence="10 13" key="2">
    <citation type="submission" date="2018-01" db="EMBL/GenBank/DDBJ databases">
        <title>Complete genome sequence of Caulobacter flavus RHGG3.</title>
        <authorList>
            <person name="Yang E."/>
        </authorList>
    </citation>
    <scope>NUCLEOTIDE SEQUENCE [LARGE SCALE GENOMIC DNA]</scope>
    <source>
        <strain evidence="10 13">RHGG3</strain>
    </source>
</reference>
<dbReference type="PANTHER" id="PTHR41523:SF7">
    <property type="entry name" value="HISTIDINE KINASE"/>
    <property type="match status" value="1"/>
</dbReference>
<dbReference type="GO" id="GO:0004673">
    <property type="term" value="F:protein histidine kinase activity"/>
    <property type="evidence" value="ECO:0007669"/>
    <property type="project" value="UniProtKB-EC"/>
</dbReference>
<evidence type="ECO:0000259" key="9">
    <source>
        <dbReference type="SMART" id="SM00911"/>
    </source>
</evidence>
<evidence type="ECO:0000256" key="3">
    <source>
        <dbReference type="ARBA" id="ARBA00022553"/>
    </source>
</evidence>
<keyword evidence="5" id="KW-0547">Nucleotide-binding</keyword>
<dbReference type="Proteomes" id="UP000281192">
    <property type="component" value="Chromosome"/>
</dbReference>
<dbReference type="EMBL" id="CP026100">
    <property type="protein sequence ID" value="AYV47127.1"/>
    <property type="molecule type" value="Genomic_DNA"/>
</dbReference>
<comment type="catalytic activity">
    <reaction evidence="1">
        <text>ATP + protein L-histidine = ADP + protein N-phospho-L-histidine.</text>
        <dbReference type="EC" id="2.7.13.3"/>
    </reaction>
</comment>
<evidence type="ECO:0000256" key="4">
    <source>
        <dbReference type="ARBA" id="ARBA00022679"/>
    </source>
</evidence>
<keyword evidence="8" id="KW-1133">Transmembrane helix</keyword>
<dbReference type="OrthoDB" id="341208at2"/>
<sequence length="558" mass="60027">MASIPSETPAAPHRGLRGSVRGLLVLLTVSLLVPALAATALLLERSNRQNRDQLEVQLLATARALSGAVDRQVAEGVAVAETLATDQALLNGDWKNFYVRAKRATGNRPGWVVVTAPDGQQTVNTLVPWGAALPKTPPPAYMVAARAAGRTQVSDLRMGALAQRHVITVGAPVDIKGEAYVVSYVVEAASFTSVFRQQRAPESWVATILDNKRKVIARSVRNERFTGASASPDMTRNLARSNEGISKSVSLDNVKTRVAYSRSPRTGWTLVVAIPRADVAKVGVAAAWGTAAIFPLLLLLGVGMALFLANRINREVVGLVEDAGAIGEGRPLDPGKRGGLAEIAVVREALVAASHELEAREARQAVMINELNHRVKNNLATVQSLARQTFAKLDADQVRIFTERLVAFSAAHDLLTRTGWNEADLTDVAAICVRAHGEGIDASGPKVALSPHVAVSLSMVLHELATNSAKYGALSAAEGRVSLRWSLDQDARQLRLTWSESGGPAVSQPERFGFGARLIENLTQRELKGRSRFDFRADGLVFEAWLPLASVQRWSNDF</sequence>
<keyword evidence="3" id="KW-0597">Phosphoprotein</keyword>
<name>A0A2N5D4X7_9CAUL</name>
<organism evidence="11 12">
    <name type="scientific">Caulobacter flavus</name>
    <dbReference type="NCBI Taxonomy" id="1679497"/>
    <lineage>
        <taxon>Bacteria</taxon>
        <taxon>Pseudomonadati</taxon>
        <taxon>Pseudomonadota</taxon>
        <taxon>Alphaproteobacteria</taxon>
        <taxon>Caulobacterales</taxon>
        <taxon>Caulobacteraceae</taxon>
        <taxon>Caulobacter</taxon>
    </lineage>
</organism>
<dbReference type="InterPro" id="IPR011102">
    <property type="entry name" value="Sig_transdc_His_kinase_HWE"/>
</dbReference>
<evidence type="ECO:0000256" key="7">
    <source>
        <dbReference type="ARBA" id="ARBA00022840"/>
    </source>
</evidence>
<dbReference type="Gene3D" id="3.30.450.20">
    <property type="entry name" value="PAS domain"/>
    <property type="match status" value="1"/>
</dbReference>
<keyword evidence="7" id="KW-0067">ATP-binding</keyword>
<dbReference type="PANTHER" id="PTHR41523">
    <property type="entry name" value="TWO-COMPONENT SYSTEM SENSOR PROTEIN"/>
    <property type="match status" value="1"/>
</dbReference>
<evidence type="ECO:0000256" key="8">
    <source>
        <dbReference type="SAM" id="Phobius"/>
    </source>
</evidence>
<evidence type="ECO:0000256" key="5">
    <source>
        <dbReference type="ARBA" id="ARBA00022741"/>
    </source>
</evidence>
<dbReference type="EMBL" id="PJRQ01000003">
    <property type="protein sequence ID" value="PLR21103.1"/>
    <property type="molecule type" value="Genomic_DNA"/>
</dbReference>
<evidence type="ECO:0000256" key="2">
    <source>
        <dbReference type="ARBA" id="ARBA00012438"/>
    </source>
</evidence>
<evidence type="ECO:0000256" key="1">
    <source>
        <dbReference type="ARBA" id="ARBA00000085"/>
    </source>
</evidence>